<evidence type="ECO:0000313" key="1">
    <source>
        <dbReference type="EMBL" id="EFX71780.1"/>
    </source>
</evidence>
<dbReference type="Pfam" id="PF14223">
    <property type="entry name" value="Retrotran_gag_2"/>
    <property type="match status" value="1"/>
</dbReference>
<proteinExistence type="predicted"/>
<dbReference type="KEGG" id="dpx:DAPPUDRAFT_326857"/>
<dbReference type="EMBL" id="GL732607">
    <property type="protein sequence ID" value="EFX71780.1"/>
    <property type="molecule type" value="Genomic_DNA"/>
</dbReference>
<dbReference type="InParanoid" id="E9H901"/>
<evidence type="ECO:0000313" key="2">
    <source>
        <dbReference type="Proteomes" id="UP000000305"/>
    </source>
</evidence>
<protein>
    <submittedName>
        <fullName evidence="1">Uncharacterized protein</fullName>
    </submittedName>
</protein>
<dbReference type="AlphaFoldDB" id="E9H901"/>
<accession>E9H901</accession>
<dbReference type="PhylomeDB" id="E9H901"/>
<keyword evidence="2" id="KW-1185">Reference proteome</keyword>
<dbReference type="HOGENOM" id="CLU_1697331_0_0_1"/>
<sequence>MVDGTKTKLQPRITDTAVVSNQEAIDKWIHDVNLAQHYLFNTCNEEQQRFLLTCISAHAIWLSLTSRYQQKTAERRQSLGQELLNYKFRPDNGVRSNIEAIKLRIQQFKEAGGLMNEEDTQSRIINSLPPSYDSFITSWESVTIAETTFDTLTTP</sequence>
<dbReference type="Proteomes" id="UP000000305">
    <property type="component" value="Unassembled WGS sequence"/>
</dbReference>
<dbReference type="OrthoDB" id="8058585at2759"/>
<reference evidence="1 2" key="1">
    <citation type="journal article" date="2011" name="Science">
        <title>The ecoresponsive genome of Daphnia pulex.</title>
        <authorList>
            <person name="Colbourne J.K."/>
            <person name="Pfrender M.E."/>
            <person name="Gilbert D."/>
            <person name="Thomas W.K."/>
            <person name="Tucker A."/>
            <person name="Oakley T.H."/>
            <person name="Tokishita S."/>
            <person name="Aerts A."/>
            <person name="Arnold G.J."/>
            <person name="Basu M.K."/>
            <person name="Bauer D.J."/>
            <person name="Caceres C.E."/>
            <person name="Carmel L."/>
            <person name="Casola C."/>
            <person name="Choi J.H."/>
            <person name="Detter J.C."/>
            <person name="Dong Q."/>
            <person name="Dusheyko S."/>
            <person name="Eads B.D."/>
            <person name="Frohlich T."/>
            <person name="Geiler-Samerotte K.A."/>
            <person name="Gerlach D."/>
            <person name="Hatcher P."/>
            <person name="Jogdeo S."/>
            <person name="Krijgsveld J."/>
            <person name="Kriventseva E.V."/>
            <person name="Kultz D."/>
            <person name="Laforsch C."/>
            <person name="Lindquist E."/>
            <person name="Lopez J."/>
            <person name="Manak J.R."/>
            <person name="Muller J."/>
            <person name="Pangilinan J."/>
            <person name="Patwardhan R.P."/>
            <person name="Pitluck S."/>
            <person name="Pritham E.J."/>
            <person name="Rechtsteiner A."/>
            <person name="Rho M."/>
            <person name="Rogozin I.B."/>
            <person name="Sakarya O."/>
            <person name="Salamov A."/>
            <person name="Schaack S."/>
            <person name="Shapiro H."/>
            <person name="Shiga Y."/>
            <person name="Skalitzky C."/>
            <person name="Smith Z."/>
            <person name="Souvorov A."/>
            <person name="Sung W."/>
            <person name="Tang Z."/>
            <person name="Tsuchiya D."/>
            <person name="Tu H."/>
            <person name="Vos H."/>
            <person name="Wang M."/>
            <person name="Wolf Y.I."/>
            <person name="Yamagata H."/>
            <person name="Yamada T."/>
            <person name="Ye Y."/>
            <person name="Shaw J.R."/>
            <person name="Andrews J."/>
            <person name="Crease T.J."/>
            <person name="Tang H."/>
            <person name="Lucas S.M."/>
            <person name="Robertson H.M."/>
            <person name="Bork P."/>
            <person name="Koonin E.V."/>
            <person name="Zdobnov E.M."/>
            <person name="Grigoriev I.V."/>
            <person name="Lynch M."/>
            <person name="Boore J.L."/>
        </authorList>
    </citation>
    <scope>NUCLEOTIDE SEQUENCE [LARGE SCALE GENOMIC DNA]</scope>
</reference>
<organism evidence="1 2">
    <name type="scientific">Daphnia pulex</name>
    <name type="common">Water flea</name>
    <dbReference type="NCBI Taxonomy" id="6669"/>
    <lineage>
        <taxon>Eukaryota</taxon>
        <taxon>Metazoa</taxon>
        <taxon>Ecdysozoa</taxon>
        <taxon>Arthropoda</taxon>
        <taxon>Crustacea</taxon>
        <taxon>Branchiopoda</taxon>
        <taxon>Diplostraca</taxon>
        <taxon>Cladocera</taxon>
        <taxon>Anomopoda</taxon>
        <taxon>Daphniidae</taxon>
        <taxon>Daphnia</taxon>
    </lineage>
</organism>
<gene>
    <name evidence="1" type="ORF">DAPPUDRAFT_326857</name>
</gene>
<name>E9H901_DAPPU</name>